<keyword evidence="6 13" id="KW-0686">Riboflavin biosynthesis</keyword>
<evidence type="ECO:0000256" key="1">
    <source>
        <dbReference type="ARBA" id="ARBA00002151"/>
    </source>
</evidence>
<evidence type="ECO:0000256" key="8">
    <source>
        <dbReference type="ARBA" id="ARBA00022801"/>
    </source>
</evidence>
<gene>
    <name evidence="18" type="primary">ribD</name>
    <name evidence="18" type="ORF">FIU01_08880</name>
</gene>
<evidence type="ECO:0000256" key="5">
    <source>
        <dbReference type="ARBA" id="ARBA00007417"/>
    </source>
</evidence>
<evidence type="ECO:0000313" key="19">
    <source>
        <dbReference type="Proteomes" id="UP000311008"/>
    </source>
</evidence>
<dbReference type="InterPro" id="IPR050765">
    <property type="entry name" value="Riboflavin_Biosynth_HTPR"/>
</dbReference>
<feature type="binding site" evidence="15">
    <location>
        <position position="208"/>
    </location>
    <ligand>
        <name>substrate</name>
    </ligand>
</feature>
<dbReference type="SUPFAM" id="SSF53597">
    <property type="entry name" value="Dihydrofolate reductase-like"/>
    <property type="match status" value="1"/>
</dbReference>
<feature type="binding site" evidence="15">
    <location>
        <position position="204"/>
    </location>
    <ligand>
        <name>NADP(+)</name>
        <dbReference type="ChEBI" id="CHEBI:58349"/>
    </ligand>
</feature>
<dbReference type="PROSITE" id="PS51747">
    <property type="entry name" value="CYT_DCMP_DEAMINASES_2"/>
    <property type="match status" value="1"/>
</dbReference>
<comment type="catalytic activity">
    <reaction evidence="13">
        <text>5-amino-6-(5-phospho-D-ribitylamino)uracil + NADP(+) = 5-amino-6-(5-phospho-D-ribosylamino)uracil + NADPH + H(+)</text>
        <dbReference type="Rhea" id="RHEA:17845"/>
        <dbReference type="ChEBI" id="CHEBI:15378"/>
        <dbReference type="ChEBI" id="CHEBI:57783"/>
        <dbReference type="ChEBI" id="CHEBI:58349"/>
        <dbReference type="ChEBI" id="CHEBI:58421"/>
        <dbReference type="ChEBI" id="CHEBI:58453"/>
        <dbReference type="EC" id="1.1.1.193"/>
    </reaction>
</comment>
<evidence type="ECO:0000256" key="15">
    <source>
        <dbReference type="PIRSR" id="PIRSR006769-2"/>
    </source>
</evidence>
<proteinExistence type="inferred from homology"/>
<comment type="function">
    <text evidence="1 13">Converts 2,5-diamino-6-(ribosylamino)-4(3h)-pyrimidinone 5'-phosphate into 5-amino-6-(ribosylamino)-2,4(1h,3h)-pyrimidinedione 5'-phosphate.</text>
</comment>
<comment type="similarity">
    <text evidence="5 13">In the C-terminal section; belongs to the HTP reductase family.</text>
</comment>
<feature type="binding site" evidence="15">
    <location>
        <position position="174"/>
    </location>
    <ligand>
        <name>NADP(+)</name>
        <dbReference type="ChEBI" id="CHEBI:58349"/>
    </ligand>
</feature>
<keyword evidence="9 13" id="KW-0862">Zinc</keyword>
<dbReference type="Pfam" id="PF00383">
    <property type="entry name" value="dCMP_cyt_deam_1"/>
    <property type="match status" value="1"/>
</dbReference>
<feature type="binding site" evidence="15">
    <location>
        <begin position="296"/>
        <end position="302"/>
    </location>
    <ligand>
        <name>NADP(+)</name>
        <dbReference type="ChEBI" id="CHEBI:58349"/>
    </ligand>
</feature>
<name>A0A5B8CTM5_9PROT</name>
<feature type="binding site" evidence="15">
    <location>
        <position position="158"/>
    </location>
    <ligand>
        <name>NADP(+)</name>
        <dbReference type="ChEBI" id="CHEBI:58349"/>
    </ligand>
</feature>
<dbReference type="KEGG" id="mmec:FIU01_08880"/>
<dbReference type="Gene3D" id="3.40.430.10">
    <property type="entry name" value="Dihydrofolate Reductase, subunit A"/>
    <property type="match status" value="1"/>
</dbReference>
<dbReference type="RefSeq" id="WP_140003963.1">
    <property type="nucleotide sequence ID" value="NZ_CP040946.1"/>
</dbReference>
<dbReference type="InterPro" id="IPR016192">
    <property type="entry name" value="APOBEC/CMP_deaminase_Zn-bd"/>
</dbReference>
<feature type="active site" description="Proton donor" evidence="14">
    <location>
        <position position="56"/>
    </location>
</feature>
<dbReference type="GO" id="GO:0008703">
    <property type="term" value="F:5-amino-6-(5-phosphoribosylamino)uracil reductase activity"/>
    <property type="evidence" value="ECO:0007669"/>
    <property type="project" value="UniProtKB-EC"/>
</dbReference>
<evidence type="ECO:0000256" key="16">
    <source>
        <dbReference type="PIRSR" id="PIRSR006769-3"/>
    </source>
</evidence>
<dbReference type="CDD" id="cd01284">
    <property type="entry name" value="Riboflavin_deaminase-reductase"/>
    <property type="match status" value="1"/>
</dbReference>
<dbReference type="FunFam" id="3.40.140.10:FF:000025">
    <property type="entry name" value="Riboflavin biosynthesis protein RibD"/>
    <property type="match status" value="1"/>
</dbReference>
<feature type="binding site" evidence="15">
    <location>
        <position position="294"/>
    </location>
    <ligand>
        <name>substrate</name>
    </ligand>
</feature>
<dbReference type="EMBL" id="CP040946">
    <property type="protein sequence ID" value="QDC44633.1"/>
    <property type="molecule type" value="Genomic_DNA"/>
</dbReference>
<dbReference type="InterPro" id="IPR011549">
    <property type="entry name" value="RibD_C"/>
</dbReference>
<dbReference type="Pfam" id="PF01872">
    <property type="entry name" value="RibD_C"/>
    <property type="match status" value="1"/>
</dbReference>
<dbReference type="InterPro" id="IPR002125">
    <property type="entry name" value="CMP_dCMP_dom"/>
</dbReference>
<comment type="catalytic activity">
    <reaction evidence="13">
        <text>2,5-diamino-6-hydroxy-4-(5-phosphoribosylamino)-pyrimidine + H2O + H(+) = 5-amino-6-(5-phospho-D-ribosylamino)uracil + NH4(+)</text>
        <dbReference type="Rhea" id="RHEA:21868"/>
        <dbReference type="ChEBI" id="CHEBI:15377"/>
        <dbReference type="ChEBI" id="CHEBI:15378"/>
        <dbReference type="ChEBI" id="CHEBI:28938"/>
        <dbReference type="ChEBI" id="CHEBI:58453"/>
        <dbReference type="ChEBI" id="CHEBI:58614"/>
        <dbReference type="EC" id="3.5.4.26"/>
    </reaction>
</comment>
<keyword evidence="8 13" id="KW-0378">Hydrolase</keyword>
<dbReference type="InterPro" id="IPR004794">
    <property type="entry name" value="Eubact_RibD"/>
</dbReference>
<protein>
    <recommendedName>
        <fullName evidence="13">Riboflavin biosynthesis protein RibD</fullName>
    </recommendedName>
    <domain>
        <recommendedName>
            <fullName evidence="13">Diaminohydroxyphosphoribosylaminopyrimidine deaminase</fullName>
            <shortName evidence="13">DRAP deaminase</shortName>
            <ecNumber evidence="13">3.5.4.26</ecNumber>
        </recommendedName>
        <alternativeName>
            <fullName evidence="13">Riboflavin-specific deaminase</fullName>
        </alternativeName>
    </domain>
    <domain>
        <recommendedName>
            <fullName evidence="13">5-amino-6-(5-phosphoribosylamino)uracil reductase</fullName>
            <ecNumber evidence="13">1.1.1.193</ecNumber>
        </recommendedName>
        <alternativeName>
            <fullName evidence="13">HTP reductase</fullName>
        </alternativeName>
    </domain>
</protein>
<comment type="similarity">
    <text evidence="4 13">In the N-terminal section; belongs to the cytidine and deoxycytidylate deaminase family.</text>
</comment>
<evidence type="ECO:0000256" key="4">
    <source>
        <dbReference type="ARBA" id="ARBA00005259"/>
    </source>
</evidence>
<dbReference type="GO" id="GO:0008270">
    <property type="term" value="F:zinc ion binding"/>
    <property type="evidence" value="ECO:0007669"/>
    <property type="project" value="InterPro"/>
</dbReference>
<evidence type="ECO:0000256" key="13">
    <source>
        <dbReference type="PIRNR" id="PIRNR006769"/>
    </source>
</evidence>
<evidence type="ECO:0000256" key="7">
    <source>
        <dbReference type="ARBA" id="ARBA00022723"/>
    </source>
</evidence>
<feature type="binding site" evidence="15">
    <location>
        <position position="172"/>
    </location>
    <ligand>
        <name>substrate</name>
    </ligand>
</feature>
<dbReference type="PIRSF" id="PIRSF006769">
    <property type="entry name" value="RibD"/>
    <property type="match status" value="1"/>
</dbReference>
<dbReference type="SUPFAM" id="SSF53927">
    <property type="entry name" value="Cytidine deaminase-like"/>
    <property type="match status" value="1"/>
</dbReference>
<dbReference type="EC" id="1.1.1.193" evidence="13"/>
<evidence type="ECO:0000256" key="11">
    <source>
        <dbReference type="ARBA" id="ARBA00023002"/>
    </source>
</evidence>
<evidence type="ECO:0000256" key="12">
    <source>
        <dbReference type="ARBA" id="ARBA00023268"/>
    </source>
</evidence>
<evidence type="ECO:0000256" key="14">
    <source>
        <dbReference type="PIRSR" id="PIRSR006769-1"/>
    </source>
</evidence>
<dbReference type="PANTHER" id="PTHR38011">
    <property type="entry name" value="DIHYDROFOLATE REDUCTASE FAMILY PROTEIN (AFU_ORTHOLOGUE AFUA_8G06820)"/>
    <property type="match status" value="1"/>
</dbReference>
<dbReference type="UniPathway" id="UPA00275">
    <property type="reaction ID" value="UER00401"/>
</dbReference>
<dbReference type="AlphaFoldDB" id="A0A5B8CTM5"/>
<evidence type="ECO:0000259" key="17">
    <source>
        <dbReference type="PROSITE" id="PS51747"/>
    </source>
</evidence>
<keyword evidence="12" id="KW-0511">Multifunctional enzyme</keyword>
<evidence type="ECO:0000313" key="18">
    <source>
        <dbReference type="EMBL" id="QDC44633.1"/>
    </source>
</evidence>
<comment type="pathway">
    <text evidence="2 13">Cofactor biosynthesis; riboflavin biosynthesis; 5-amino-6-(D-ribitylamino)uracil from GTP: step 2/4.</text>
</comment>
<feature type="binding site" evidence="15">
    <location>
        <position position="188"/>
    </location>
    <ligand>
        <name>substrate</name>
    </ligand>
</feature>
<keyword evidence="11 13" id="KW-0560">Oxidoreductase</keyword>
<evidence type="ECO:0000256" key="9">
    <source>
        <dbReference type="ARBA" id="ARBA00022833"/>
    </source>
</evidence>
<dbReference type="Proteomes" id="UP000311008">
    <property type="component" value="Chromosome"/>
</dbReference>
<keyword evidence="10 13" id="KW-0521">NADP</keyword>
<dbReference type="OrthoDB" id="9800865at2"/>
<dbReference type="PROSITE" id="PS00903">
    <property type="entry name" value="CYT_DCMP_DEAMINASES_1"/>
    <property type="match status" value="1"/>
</dbReference>
<organism evidence="18 19">
    <name type="scientific">Methylophilus medardicus</name>
    <dbReference type="NCBI Taxonomy" id="2588534"/>
    <lineage>
        <taxon>Bacteria</taxon>
        <taxon>Pseudomonadati</taxon>
        <taxon>Pseudomonadota</taxon>
        <taxon>Betaproteobacteria</taxon>
        <taxon>Nitrosomonadales</taxon>
        <taxon>Methylophilaceae</taxon>
        <taxon>Methylophilus</taxon>
    </lineage>
</organism>
<feature type="binding site" evidence="16">
    <location>
        <position position="54"/>
    </location>
    <ligand>
        <name>Zn(2+)</name>
        <dbReference type="ChEBI" id="CHEBI:29105"/>
        <note>catalytic</note>
    </ligand>
</feature>
<dbReference type="InterPro" id="IPR016193">
    <property type="entry name" value="Cytidine_deaminase-like"/>
</dbReference>
<evidence type="ECO:0000256" key="2">
    <source>
        <dbReference type="ARBA" id="ARBA00004882"/>
    </source>
</evidence>
<evidence type="ECO:0000256" key="6">
    <source>
        <dbReference type="ARBA" id="ARBA00022619"/>
    </source>
</evidence>
<reference evidence="19" key="1">
    <citation type="journal article" date="2019" name="ISME J.">
        <title>Evolution in action: habitat transition from sediment to the pelagial leads to genome streamlining in Methylophilaceae.</title>
        <authorList>
            <person name="Salcher M."/>
            <person name="Schaefle D."/>
            <person name="Kaspar M."/>
            <person name="Neuenschwander S.M."/>
            <person name="Ghai R."/>
        </authorList>
    </citation>
    <scope>NUCLEOTIDE SEQUENCE [LARGE SCALE GENOMIC DNA]</scope>
    <source>
        <strain evidence="19">MMS-M-51</strain>
    </source>
</reference>
<accession>A0A5B8CTM5</accession>
<evidence type="ECO:0000256" key="3">
    <source>
        <dbReference type="ARBA" id="ARBA00004910"/>
    </source>
</evidence>
<dbReference type="InterPro" id="IPR002734">
    <property type="entry name" value="RibDG_C"/>
</dbReference>
<dbReference type="GO" id="GO:0050661">
    <property type="term" value="F:NADP binding"/>
    <property type="evidence" value="ECO:0007669"/>
    <property type="project" value="InterPro"/>
</dbReference>
<dbReference type="GO" id="GO:0008835">
    <property type="term" value="F:diaminohydroxyphosphoribosylaminopyrimidine deaminase activity"/>
    <property type="evidence" value="ECO:0007669"/>
    <property type="project" value="UniProtKB-EC"/>
</dbReference>
<keyword evidence="7 13" id="KW-0479">Metal-binding</keyword>
<feature type="binding site" evidence="15">
    <location>
        <position position="226"/>
    </location>
    <ligand>
        <name>NADP(+)</name>
        <dbReference type="ChEBI" id="CHEBI:58349"/>
    </ligand>
</feature>
<dbReference type="Gene3D" id="3.40.140.10">
    <property type="entry name" value="Cytidine Deaminase, domain 2"/>
    <property type="match status" value="1"/>
</dbReference>
<dbReference type="GO" id="GO:0009231">
    <property type="term" value="P:riboflavin biosynthetic process"/>
    <property type="evidence" value="ECO:0007669"/>
    <property type="project" value="UniProtKB-UniPathway"/>
</dbReference>
<sequence>MLESVQDIEWMTRALRQAARGLYTTTPNPRVGCVLVKHGQVIGEGAHLRAGEPHAEVHALRAAGEQAKGSTAYVTLEPCSHFGRTPPCADALVQAGVRRVVVAMQDPNPLVSGNGIARLQAQGIAVTLGVCEDQARALNPGFVQRMTTQRPYVRLKLAASLDGRTALANGESQWITSAEARQDVHHWRAQSCAIITGIASILKDDAALTVRAVATQRQPLRVIVDSQLRIPLSAKALQDGNALVAYAQGDAAKLEVLNVMGVRTLHAPNGHGQVDLGLLMQTLTALPCNEVMIEAGATLNGAFLQSGLVDELLMYYAPKLMGDQARGMFALPSLQQMSGVHDLTVLELRQFGQDIRIQARLRD</sequence>
<keyword evidence="19" id="KW-1185">Reference proteome</keyword>
<dbReference type="PANTHER" id="PTHR38011:SF7">
    <property type="entry name" value="2,5-DIAMINO-6-RIBOSYLAMINO-4(3H)-PYRIMIDINONE 5'-PHOSPHATE REDUCTASE"/>
    <property type="match status" value="1"/>
</dbReference>
<dbReference type="NCBIfam" id="TIGR00326">
    <property type="entry name" value="eubact_ribD"/>
    <property type="match status" value="1"/>
</dbReference>
<feature type="domain" description="CMP/dCMP-type deaminase" evidence="17">
    <location>
        <begin position="5"/>
        <end position="127"/>
    </location>
</feature>
<feature type="binding site" evidence="15">
    <location>
        <position position="211"/>
    </location>
    <ligand>
        <name>substrate</name>
    </ligand>
</feature>
<feature type="binding site" evidence="16">
    <location>
        <position position="79"/>
    </location>
    <ligand>
        <name>Zn(2+)</name>
        <dbReference type="ChEBI" id="CHEBI:29105"/>
        <note>catalytic</note>
    </ligand>
</feature>
<dbReference type="InterPro" id="IPR024072">
    <property type="entry name" value="DHFR-like_dom_sf"/>
</dbReference>
<comment type="pathway">
    <text evidence="3 13">Cofactor biosynthesis; riboflavin biosynthesis; 5-amino-6-(D-ribitylamino)uracil from GTP: step 3/4.</text>
</comment>
<dbReference type="NCBIfam" id="TIGR00227">
    <property type="entry name" value="ribD_Cterm"/>
    <property type="match status" value="1"/>
</dbReference>
<dbReference type="EC" id="3.5.4.26" evidence="13"/>
<comment type="cofactor">
    <cofactor evidence="13 16">
        <name>Zn(2+)</name>
        <dbReference type="ChEBI" id="CHEBI:29105"/>
    </cofactor>
    <text evidence="13 16">Binds 1 zinc ion.</text>
</comment>
<evidence type="ECO:0000256" key="10">
    <source>
        <dbReference type="ARBA" id="ARBA00022857"/>
    </source>
</evidence>
<feature type="binding site" evidence="16">
    <location>
        <position position="88"/>
    </location>
    <ligand>
        <name>Zn(2+)</name>
        <dbReference type="ChEBI" id="CHEBI:29105"/>
        <note>catalytic</note>
    </ligand>
</feature>